<evidence type="ECO:0000256" key="15">
    <source>
        <dbReference type="SAM" id="MobiDB-lite"/>
    </source>
</evidence>
<keyword evidence="8 12" id="KW-0862">Zinc</keyword>
<dbReference type="InterPro" id="IPR034151">
    <property type="entry name" value="TOPRIM_DnaG_bac"/>
</dbReference>
<keyword evidence="6 12" id="KW-0479">Metal-binding</keyword>
<dbReference type="CDD" id="cd03364">
    <property type="entry name" value="TOPRIM_DnaG_primases"/>
    <property type="match status" value="1"/>
</dbReference>
<keyword evidence="1 12" id="KW-0240">DNA-directed RNA polymerase</keyword>
<evidence type="ECO:0000256" key="6">
    <source>
        <dbReference type="ARBA" id="ARBA00022723"/>
    </source>
</evidence>
<dbReference type="HAMAP" id="MF_00974">
    <property type="entry name" value="DNA_primase_DnaG"/>
    <property type="match status" value="1"/>
</dbReference>
<comment type="cofactor">
    <cofactor evidence="12 13 14">
        <name>Zn(2+)</name>
        <dbReference type="ChEBI" id="CHEBI:29105"/>
    </cofactor>
    <text evidence="12 13 14">Binds 1 zinc ion per monomer.</text>
</comment>
<dbReference type="Pfam" id="PF01807">
    <property type="entry name" value="Zn_ribbon_DnaG"/>
    <property type="match status" value="1"/>
</dbReference>
<dbReference type="Gene3D" id="3.90.580.10">
    <property type="entry name" value="Zinc finger, CHC2-type domain"/>
    <property type="match status" value="1"/>
</dbReference>
<dbReference type="InterPro" id="IPR006295">
    <property type="entry name" value="DNA_primase_DnaG"/>
</dbReference>
<dbReference type="GO" id="GO:0008270">
    <property type="term" value="F:zinc ion binding"/>
    <property type="evidence" value="ECO:0007669"/>
    <property type="project" value="UniProtKB-UniRule"/>
</dbReference>
<evidence type="ECO:0000313" key="18">
    <source>
        <dbReference type="Proteomes" id="UP000230935"/>
    </source>
</evidence>
<comment type="subunit">
    <text evidence="12">Monomer. Interacts with DnaB.</text>
</comment>
<dbReference type="Pfam" id="PF13155">
    <property type="entry name" value="Toprim_2"/>
    <property type="match status" value="1"/>
</dbReference>
<comment type="domain">
    <text evidence="12">Contains an N-terminal zinc-binding domain, a central core domain that contains the primase activity, and a C-terminal DnaB-binding domain.</text>
</comment>
<protein>
    <recommendedName>
        <fullName evidence="12 13">DNA primase</fullName>
        <ecNumber evidence="12">2.7.7.101</ecNumber>
    </recommendedName>
</protein>
<evidence type="ECO:0000256" key="14">
    <source>
        <dbReference type="PIRSR" id="PIRSR002811-1"/>
    </source>
</evidence>
<comment type="caution">
    <text evidence="17">The sequence shown here is derived from an EMBL/GenBank/DDBJ whole genome shotgun (WGS) entry which is preliminary data.</text>
</comment>
<evidence type="ECO:0000256" key="3">
    <source>
        <dbReference type="ARBA" id="ARBA00022679"/>
    </source>
</evidence>
<dbReference type="Gene3D" id="1.10.860.10">
    <property type="entry name" value="DNAb Helicase, Chain A"/>
    <property type="match status" value="1"/>
</dbReference>
<dbReference type="Pfam" id="PF08275">
    <property type="entry name" value="DNAG_N"/>
    <property type="match status" value="1"/>
</dbReference>
<dbReference type="Proteomes" id="UP000230935">
    <property type="component" value="Unassembled WGS sequence"/>
</dbReference>
<dbReference type="GO" id="GO:0005737">
    <property type="term" value="C:cytoplasm"/>
    <property type="evidence" value="ECO:0007669"/>
    <property type="project" value="TreeGrafter"/>
</dbReference>
<comment type="function">
    <text evidence="12 13">RNA polymerase that catalyzes the synthesis of short RNA molecules used as primers for DNA polymerase during DNA replication.</text>
</comment>
<dbReference type="InterPro" id="IPR006171">
    <property type="entry name" value="TOPRIM_dom"/>
</dbReference>
<evidence type="ECO:0000256" key="10">
    <source>
        <dbReference type="ARBA" id="ARBA00023125"/>
    </source>
</evidence>
<comment type="catalytic activity">
    <reaction evidence="12">
        <text>ssDNA + n NTP = ssDNA/pppN(pN)n-1 hybrid + (n-1) diphosphate.</text>
        <dbReference type="EC" id="2.7.7.101"/>
    </reaction>
</comment>
<dbReference type="PANTHER" id="PTHR30313">
    <property type="entry name" value="DNA PRIMASE"/>
    <property type="match status" value="1"/>
</dbReference>
<evidence type="ECO:0000256" key="7">
    <source>
        <dbReference type="ARBA" id="ARBA00022771"/>
    </source>
</evidence>
<keyword evidence="2 12" id="KW-0639">Primosome</keyword>
<evidence type="ECO:0000256" key="5">
    <source>
        <dbReference type="ARBA" id="ARBA00022705"/>
    </source>
</evidence>
<keyword evidence="3 12" id="KW-0808">Transferase</keyword>
<keyword evidence="4 12" id="KW-0548">Nucleotidyltransferase</keyword>
<accession>A0A2H0W1Z7</accession>
<comment type="similarity">
    <text evidence="12 13">Belongs to the DnaG primase family.</text>
</comment>
<evidence type="ECO:0000256" key="2">
    <source>
        <dbReference type="ARBA" id="ARBA00022515"/>
    </source>
</evidence>
<dbReference type="GO" id="GO:1990077">
    <property type="term" value="C:primosome complex"/>
    <property type="evidence" value="ECO:0007669"/>
    <property type="project" value="UniProtKB-KW"/>
</dbReference>
<evidence type="ECO:0000256" key="11">
    <source>
        <dbReference type="ARBA" id="ARBA00023163"/>
    </source>
</evidence>
<dbReference type="Gene3D" id="3.40.1360.10">
    <property type="match status" value="1"/>
</dbReference>
<dbReference type="AlphaFoldDB" id="A0A2H0W1Z7"/>
<evidence type="ECO:0000313" key="17">
    <source>
        <dbReference type="EMBL" id="PIS04650.1"/>
    </source>
</evidence>
<evidence type="ECO:0000256" key="9">
    <source>
        <dbReference type="ARBA" id="ARBA00022842"/>
    </source>
</evidence>
<dbReference type="SUPFAM" id="SSF56731">
    <property type="entry name" value="DNA primase core"/>
    <property type="match status" value="1"/>
</dbReference>
<dbReference type="GO" id="GO:0003899">
    <property type="term" value="F:DNA-directed RNA polymerase activity"/>
    <property type="evidence" value="ECO:0007669"/>
    <property type="project" value="UniProtKB-UniRule"/>
</dbReference>
<dbReference type="GO" id="GO:0003677">
    <property type="term" value="F:DNA binding"/>
    <property type="evidence" value="ECO:0007669"/>
    <property type="project" value="UniProtKB-KW"/>
</dbReference>
<name>A0A2H0W1Z7_9BACT</name>
<dbReference type="EMBL" id="PEZZ01000044">
    <property type="protein sequence ID" value="PIS04650.1"/>
    <property type="molecule type" value="Genomic_DNA"/>
</dbReference>
<keyword evidence="9" id="KW-0460">Magnesium</keyword>
<dbReference type="SMART" id="SM00493">
    <property type="entry name" value="TOPRIM"/>
    <property type="match status" value="1"/>
</dbReference>
<dbReference type="PIRSF" id="PIRSF002811">
    <property type="entry name" value="DnaG"/>
    <property type="match status" value="1"/>
</dbReference>
<dbReference type="GO" id="GO:0000428">
    <property type="term" value="C:DNA-directed RNA polymerase complex"/>
    <property type="evidence" value="ECO:0007669"/>
    <property type="project" value="UniProtKB-KW"/>
</dbReference>
<feature type="zinc finger region" description="CHC2-type" evidence="12 14">
    <location>
        <begin position="34"/>
        <end position="58"/>
    </location>
</feature>
<feature type="domain" description="Toprim" evidence="16">
    <location>
        <begin position="252"/>
        <end position="335"/>
    </location>
</feature>
<dbReference type="InterPro" id="IPR013264">
    <property type="entry name" value="DNAG_N"/>
</dbReference>
<dbReference type="GO" id="GO:0006269">
    <property type="term" value="P:DNA replication, synthesis of primer"/>
    <property type="evidence" value="ECO:0007669"/>
    <property type="project" value="UniProtKB-UniRule"/>
</dbReference>
<dbReference type="PROSITE" id="PS50880">
    <property type="entry name" value="TOPRIM"/>
    <property type="match status" value="1"/>
</dbReference>
<dbReference type="FunFam" id="3.90.980.10:FF:000001">
    <property type="entry name" value="DNA primase"/>
    <property type="match status" value="1"/>
</dbReference>
<sequence length="595" mass="66953">MSEIDEIKNRVDVVDLISEYIQLKQAGTNWKGLCPFHTEKTPSFMVSKDKQFWHCFGCSEGGDIFTFLQKIEHLDFPEALRILAQKAGVQLKTYDPKIESVKNRLIDINTLAKKFWHKILLESKSAKKARQYLEGRGVAPSTIETFALGYAPNDWDTTSQFLKKKGFNDKEIFLSGLSVKKDKGSGFYDRFRGRIMFPIEDTHGSTIGFSGRTLEGDIKEAKYINTPQTQIYDKSLTLYNFHRAKDFIKQADNVVIVEGQMDVIAAHQAGTKNVVASSGTAFNLKDYQLMKLDRLTKNITFAFDADSAGQAAANRGVALALGFGFNVNIIVLPTGKDPDECIQKDIDGWKKAVAQAGSFIEYFYNKVVGSLDPNDIQSKKQAEIELVPVLNLIPPGLERTHWVQKVAHALNYPEAELREALKKYAKGHSSEGSQPKPASNKSSPEKTIAEQISDRIIGVAISFPDQLGYIIDHVPPELIRGEVNQDLYKELILYYTEASKIDTQTLLERLKKFESTVNVLILLAGDLASDADSRLVLNELNQLIYRLQKQHYTQLLIDIQRRISAAESRGDNEALESLSREFNILTKQMQQLDSQ</sequence>
<keyword evidence="11 12" id="KW-0804">Transcription</keyword>
<organism evidence="17 18">
    <name type="scientific">Candidatus Buchananbacteria bacterium CG10_big_fil_rev_8_21_14_0_10_42_9</name>
    <dbReference type="NCBI Taxonomy" id="1974526"/>
    <lineage>
        <taxon>Bacteria</taxon>
        <taxon>Candidatus Buchananiibacteriota</taxon>
    </lineage>
</organism>
<dbReference type="PANTHER" id="PTHR30313:SF2">
    <property type="entry name" value="DNA PRIMASE"/>
    <property type="match status" value="1"/>
</dbReference>
<feature type="compositionally biased region" description="Polar residues" evidence="15">
    <location>
        <begin position="430"/>
        <end position="442"/>
    </location>
</feature>
<dbReference type="NCBIfam" id="TIGR01391">
    <property type="entry name" value="dnaG"/>
    <property type="match status" value="1"/>
</dbReference>
<dbReference type="FunFam" id="3.90.580.10:FF:000001">
    <property type="entry name" value="DNA primase"/>
    <property type="match status" value="1"/>
</dbReference>
<dbReference type="InterPro" id="IPR016136">
    <property type="entry name" value="DNA_helicase_N/primase_C"/>
</dbReference>
<evidence type="ECO:0000256" key="4">
    <source>
        <dbReference type="ARBA" id="ARBA00022695"/>
    </source>
</evidence>
<evidence type="ECO:0000256" key="12">
    <source>
        <dbReference type="HAMAP-Rule" id="MF_00974"/>
    </source>
</evidence>
<dbReference type="SUPFAM" id="SSF57783">
    <property type="entry name" value="Zinc beta-ribbon"/>
    <property type="match status" value="1"/>
</dbReference>
<evidence type="ECO:0000256" key="13">
    <source>
        <dbReference type="PIRNR" id="PIRNR002811"/>
    </source>
</evidence>
<reference evidence="18" key="1">
    <citation type="submission" date="2017-09" db="EMBL/GenBank/DDBJ databases">
        <title>Depth-based differentiation of microbial function through sediment-hosted aquifers and enrichment of novel symbionts in the deep terrestrial subsurface.</title>
        <authorList>
            <person name="Probst A.J."/>
            <person name="Ladd B."/>
            <person name="Jarett J.K."/>
            <person name="Geller-Mcgrath D.E."/>
            <person name="Sieber C.M.K."/>
            <person name="Emerson J.B."/>
            <person name="Anantharaman K."/>
            <person name="Thomas B.C."/>
            <person name="Malmstrom R."/>
            <person name="Stieglmeier M."/>
            <person name="Klingl A."/>
            <person name="Woyke T."/>
            <person name="Ryan C.M."/>
            <person name="Banfield J.F."/>
        </authorList>
    </citation>
    <scope>NUCLEOTIDE SEQUENCE [LARGE SCALE GENOMIC DNA]</scope>
</reference>
<keyword evidence="5 12" id="KW-0235">DNA replication</keyword>
<dbReference type="EC" id="2.7.7.101" evidence="12"/>
<evidence type="ECO:0000256" key="1">
    <source>
        <dbReference type="ARBA" id="ARBA00022478"/>
    </source>
</evidence>
<evidence type="ECO:0000259" key="16">
    <source>
        <dbReference type="PROSITE" id="PS50880"/>
    </source>
</evidence>
<dbReference type="InterPro" id="IPR036977">
    <property type="entry name" value="DNA_primase_Znf_CHC2"/>
</dbReference>
<keyword evidence="7 12" id="KW-0863">Zinc-finger</keyword>
<gene>
    <name evidence="12" type="primary">dnaG</name>
    <name evidence="17" type="ORF">COT81_05400</name>
</gene>
<dbReference type="InterPro" id="IPR002694">
    <property type="entry name" value="Znf_CHC2"/>
</dbReference>
<feature type="region of interest" description="Disordered" evidence="15">
    <location>
        <begin position="424"/>
        <end position="445"/>
    </location>
</feature>
<dbReference type="InterPro" id="IPR050219">
    <property type="entry name" value="DnaG_primase"/>
</dbReference>
<proteinExistence type="inferred from homology"/>
<dbReference type="InterPro" id="IPR030846">
    <property type="entry name" value="DnaG_bac"/>
</dbReference>
<dbReference type="Gene3D" id="3.90.980.10">
    <property type="entry name" value="DNA primase, catalytic core, N-terminal domain"/>
    <property type="match status" value="1"/>
</dbReference>
<dbReference type="SMART" id="SM00400">
    <property type="entry name" value="ZnF_CHCC"/>
    <property type="match status" value="1"/>
</dbReference>
<keyword evidence="10 12" id="KW-0238">DNA-binding</keyword>
<dbReference type="InterPro" id="IPR037068">
    <property type="entry name" value="DNA_primase_core_N_sf"/>
</dbReference>
<evidence type="ECO:0000256" key="8">
    <source>
        <dbReference type="ARBA" id="ARBA00022833"/>
    </source>
</evidence>